<dbReference type="Proteomes" id="UP001296104">
    <property type="component" value="Unassembled WGS sequence"/>
</dbReference>
<sequence length="161" mass="17188">MQYKLIVAALTSVLAVGVSAMPAPEAAPNALALPVAAPEVVEHAPLEARSEMSDMAAAQKAYIQATLDYAAKAKEFKQNGGLQKWQQEKHQKRAEQAGQWYGPQGYYSGSNGFEAQGTNRQSGQGFGISLLGLPLLSLDSSQYGNAHFYDVYGNNQYGGSS</sequence>
<dbReference type="AlphaFoldDB" id="A0AAI8YUD5"/>
<feature type="chain" id="PRO_5042576455" evidence="1">
    <location>
        <begin position="21"/>
        <end position="161"/>
    </location>
</feature>
<reference evidence="2" key="1">
    <citation type="submission" date="2023-11" db="EMBL/GenBank/DDBJ databases">
        <authorList>
            <person name="Alioto T."/>
            <person name="Alioto T."/>
            <person name="Gomez Garrido J."/>
        </authorList>
    </citation>
    <scope>NUCLEOTIDE SEQUENCE</scope>
</reference>
<dbReference type="EMBL" id="CAVMBE010000009">
    <property type="protein sequence ID" value="CAK3881786.1"/>
    <property type="molecule type" value="Genomic_DNA"/>
</dbReference>
<evidence type="ECO:0000313" key="2">
    <source>
        <dbReference type="EMBL" id="CAK3881786.1"/>
    </source>
</evidence>
<name>A0AAI8YUD5_9PEZI</name>
<feature type="signal peptide" evidence="1">
    <location>
        <begin position="1"/>
        <end position="20"/>
    </location>
</feature>
<accession>A0AAI8YUD5</accession>
<evidence type="ECO:0000313" key="3">
    <source>
        <dbReference type="Proteomes" id="UP001296104"/>
    </source>
</evidence>
<keyword evidence="1" id="KW-0732">Signal</keyword>
<keyword evidence="3" id="KW-1185">Reference proteome</keyword>
<gene>
    <name evidence="2" type="ORF">LECACI_7A002157</name>
</gene>
<comment type="caution">
    <text evidence="2">The sequence shown here is derived from an EMBL/GenBank/DDBJ whole genome shotgun (WGS) entry which is preliminary data.</text>
</comment>
<evidence type="ECO:0000256" key="1">
    <source>
        <dbReference type="SAM" id="SignalP"/>
    </source>
</evidence>
<proteinExistence type="predicted"/>
<organism evidence="2 3">
    <name type="scientific">Lecanosticta acicola</name>
    <dbReference type="NCBI Taxonomy" id="111012"/>
    <lineage>
        <taxon>Eukaryota</taxon>
        <taxon>Fungi</taxon>
        <taxon>Dikarya</taxon>
        <taxon>Ascomycota</taxon>
        <taxon>Pezizomycotina</taxon>
        <taxon>Dothideomycetes</taxon>
        <taxon>Dothideomycetidae</taxon>
        <taxon>Mycosphaerellales</taxon>
        <taxon>Mycosphaerellaceae</taxon>
        <taxon>Lecanosticta</taxon>
    </lineage>
</organism>
<protein>
    <submittedName>
        <fullName evidence="2">Uncharacterized protein</fullName>
    </submittedName>
</protein>